<dbReference type="EMBL" id="HG710591">
    <property type="protein sequence ID" value="CDJ47055.1"/>
    <property type="molecule type" value="Genomic_DNA"/>
</dbReference>
<keyword evidence="3" id="KW-1185">Reference proteome</keyword>
<evidence type="ECO:0000313" key="2">
    <source>
        <dbReference type="EMBL" id="CDJ47055.1"/>
    </source>
</evidence>
<gene>
    <name evidence="2" type="ORF">EBH_0014440</name>
</gene>
<name>U6LGZ5_9EIME</name>
<organism evidence="2 3">
    <name type="scientific">Eimeria brunetti</name>
    <dbReference type="NCBI Taxonomy" id="51314"/>
    <lineage>
        <taxon>Eukaryota</taxon>
        <taxon>Sar</taxon>
        <taxon>Alveolata</taxon>
        <taxon>Apicomplexa</taxon>
        <taxon>Conoidasida</taxon>
        <taxon>Coccidia</taxon>
        <taxon>Eucoccidiorida</taxon>
        <taxon>Eimeriorina</taxon>
        <taxon>Eimeriidae</taxon>
        <taxon>Eimeria</taxon>
    </lineage>
</organism>
<evidence type="ECO:0000313" key="3">
    <source>
        <dbReference type="Proteomes" id="UP000030750"/>
    </source>
</evidence>
<sequence>MLSPRLRTLLNRIALRTRLRETDARVHVRNENILGGDPRQLQAEDRRPDYNSGSEFSEKDGETPVQSTERLAPETGQNMKAFLRVEQMRHGRAGTPRSEWAVEMAQHVKGNALEYCFLLLETNVNMEDWDRDGEGMLTRSCGTPLEERAAPLEKLKSIGSPAQYAVDSASVLSQGEPLLPLDIVDFSRANLPADVFTDGRRSESLRHLARAIRNAQRDRKEERQGITSPTTSLAY</sequence>
<dbReference type="AlphaFoldDB" id="U6LGZ5"/>
<evidence type="ECO:0000256" key="1">
    <source>
        <dbReference type="SAM" id="MobiDB-lite"/>
    </source>
</evidence>
<dbReference type="VEuPathDB" id="ToxoDB:EBH_0014440"/>
<feature type="region of interest" description="Disordered" evidence="1">
    <location>
        <begin position="214"/>
        <end position="235"/>
    </location>
</feature>
<reference evidence="2" key="2">
    <citation type="submission" date="2013-10" db="EMBL/GenBank/DDBJ databases">
        <authorList>
            <person name="Aslett M."/>
        </authorList>
    </citation>
    <scope>NUCLEOTIDE SEQUENCE [LARGE SCALE GENOMIC DNA]</scope>
    <source>
        <strain evidence="2">Houghton</strain>
    </source>
</reference>
<feature type="compositionally biased region" description="Polar residues" evidence="1">
    <location>
        <begin position="225"/>
        <end position="235"/>
    </location>
</feature>
<feature type="region of interest" description="Disordered" evidence="1">
    <location>
        <begin position="33"/>
        <end position="77"/>
    </location>
</feature>
<dbReference type="Proteomes" id="UP000030750">
    <property type="component" value="Unassembled WGS sequence"/>
</dbReference>
<feature type="compositionally biased region" description="Basic and acidic residues" evidence="1">
    <location>
        <begin position="215"/>
        <end position="224"/>
    </location>
</feature>
<proteinExistence type="predicted"/>
<reference evidence="2" key="1">
    <citation type="submission" date="2013-10" db="EMBL/GenBank/DDBJ databases">
        <title>Genomic analysis of the causative agents of coccidiosis in chickens.</title>
        <authorList>
            <person name="Reid A.J."/>
            <person name="Blake D."/>
            <person name="Billington K."/>
            <person name="Browne H."/>
            <person name="Dunn M."/>
            <person name="Hung S."/>
            <person name="Kawahara F."/>
            <person name="Miranda-Saavedra D."/>
            <person name="Mourier T."/>
            <person name="Nagra H."/>
            <person name="Otto T.D."/>
            <person name="Rawlings N."/>
            <person name="Sanchez A."/>
            <person name="Sanders M."/>
            <person name="Subramaniam C."/>
            <person name="Tay Y."/>
            <person name="Dear P."/>
            <person name="Doerig C."/>
            <person name="Gruber A."/>
            <person name="Parkinson J."/>
            <person name="Shirley M."/>
            <person name="Wan K.L."/>
            <person name="Berriman M."/>
            <person name="Tomley F."/>
            <person name="Pain A."/>
        </authorList>
    </citation>
    <scope>NUCLEOTIDE SEQUENCE [LARGE SCALE GENOMIC DNA]</scope>
    <source>
        <strain evidence="2">Houghton</strain>
    </source>
</reference>
<accession>U6LGZ5</accession>
<protein>
    <submittedName>
        <fullName evidence="2">Uncharacterized protein</fullName>
    </submittedName>
</protein>